<dbReference type="AlphaFoldDB" id="A0A1E5VAS8"/>
<dbReference type="Gene3D" id="1.20.1280.50">
    <property type="match status" value="1"/>
</dbReference>
<comment type="caution">
    <text evidence="2">The sequence shown here is derived from an EMBL/GenBank/DDBJ whole genome shotgun (WGS) entry which is preliminary data.</text>
</comment>
<dbReference type="InterPro" id="IPR050796">
    <property type="entry name" value="SCF_F-box_component"/>
</dbReference>
<dbReference type="CDD" id="cd09917">
    <property type="entry name" value="F-box_SF"/>
    <property type="match status" value="1"/>
</dbReference>
<dbReference type="InterPro" id="IPR036047">
    <property type="entry name" value="F-box-like_dom_sf"/>
</dbReference>
<sequence length="345" mass="38656">MAATATAARAPIDGKATADVDDGWNLPTDVFVEILLLLPPTKRWRLRIVCRYWRDVIHERTPAPERRSQPMALVFFQNYIGRRKVSASAFVIDDPAQGRGSELWRTEPAKLWKCVDSFDTMMVGTCNGLLCLCDNTRPGGAASLLNPVTGEALAPGSAQWVWWGMLMSSGWHEAYSFAYEPMTEQYKVVHLPCYLDWSGRELPAQAKRGYGWYLAEVHGRLGLVSSSDCWVTPEKIDVRALGGGRDRQGWSRRYRVQLNDGMERWFASPLFAHGDYVLTQGEHEVFEHRPRNSDGRWSSDEVRSVRISEKTPGLAVSGVFGGSVCGVFAYIKTKEPLSAYNSQAS</sequence>
<dbReference type="SUPFAM" id="SSF81383">
    <property type="entry name" value="F-box domain"/>
    <property type="match status" value="1"/>
</dbReference>
<feature type="domain" description="F-box" evidence="1">
    <location>
        <begin position="26"/>
        <end position="66"/>
    </location>
</feature>
<evidence type="ECO:0000313" key="3">
    <source>
        <dbReference type="Proteomes" id="UP000095767"/>
    </source>
</evidence>
<dbReference type="EMBL" id="LWDX02046273">
    <property type="protein sequence ID" value="OEL22124.1"/>
    <property type="molecule type" value="Genomic_DNA"/>
</dbReference>
<protein>
    <recommendedName>
        <fullName evidence="1">F-box domain-containing protein</fullName>
    </recommendedName>
</protein>
<reference evidence="2 3" key="1">
    <citation type="submission" date="2016-09" db="EMBL/GenBank/DDBJ databases">
        <title>The draft genome of Dichanthelium oligosanthes: A C3 panicoid grass species.</title>
        <authorList>
            <person name="Studer A.J."/>
            <person name="Schnable J.C."/>
            <person name="Brutnell T.P."/>
        </authorList>
    </citation>
    <scope>NUCLEOTIDE SEQUENCE [LARGE SCALE GENOMIC DNA]</scope>
    <source>
        <strain evidence="3">cv. Kellogg 1175</strain>
        <tissue evidence="2">Leaf</tissue>
    </source>
</reference>
<dbReference type="Pfam" id="PF12937">
    <property type="entry name" value="F-box-like"/>
    <property type="match status" value="1"/>
</dbReference>
<keyword evidence="3" id="KW-1185">Reference proteome</keyword>
<dbReference type="SMART" id="SM00256">
    <property type="entry name" value="FBOX"/>
    <property type="match status" value="1"/>
</dbReference>
<accession>A0A1E5VAS8</accession>
<name>A0A1E5VAS8_9POAL</name>
<dbReference type="PANTHER" id="PTHR31672">
    <property type="entry name" value="BNACNNG10540D PROTEIN"/>
    <property type="match status" value="1"/>
</dbReference>
<proteinExistence type="predicted"/>
<dbReference type="Proteomes" id="UP000095767">
    <property type="component" value="Unassembled WGS sequence"/>
</dbReference>
<dbReference type="PANTHER" id="PTHR31672:SF13">
    <property type="entry name" value="F-BOX PROTEIN CPR30-LIKE"/>
    <property type="match status" value="1"/>
</dbReference>
<dbReference type="OrthoDB" id="604413at2759"/>
<evidence type="ECO:0000259" key="1">
    <source>
        <dbReference type="SMART" id="SM00256"/>
    </source>
</evidence>
<evidence type="ECO:0000313" key="2">
    <source>
        <dbReference type="EMBL" id="OEL22124.1"/>
    </source>
</evidence>
<organism evidence="2 3">
    <name type="scientific">Dichanthelium oligosanthes</name>
    <dbReference type="NCBI Taxonomy" id="888268"/>
    <lineage>
        <taxon>Eukaryota</taxon>
        <taxon>Viridiplantae</taxon>
        <taxon>Streptophyta</taxon>
        <taxon>Embryophyta</taxon>
        <taxon>Tracheophyta</taxon>
        <taxon>Spermatophyta</taxon>
        <taxon>Magnoliopsida</taxon>
        <taxon>Liliopsida</taxon>
        <taxon>Poales</taxon>
        <taxon>Poaceae</taxon>
        <taxon>PACMAD clade</taxon>
        <taxon>Panicoideae</taxon>
        <taxon>Panicodae</taxon>
        <taxon>Paniceae</taxon>
        <taxon>Dichantheliinae</taxon>
        <taxon>Dichanthelium</taxon>
    </lineage>
</organism>
<dbReference type="InterPro" id="IPR001810">
    <property type="entry name" value="F-box_dom"/>
</dbReference>
<gene>
    <name evidence="2" type="ORF">BAE44_0016858</name>
</gene>